<dbReference type="PANTHER" id="PTHR31233">
    <property type="entry name" value="BICAUDAL D FAMILY MEMBER"/>
    <property type="match status" value="1"/>
</dbReference>
<keyword evidence="5" id="KW-1185">Reference proteome</keyword>
<dbReference type="PANTHER" id="PTHR31233:SF6">
    <property type="entry name" value="PROTEIN BICAUDAL D"/>
    <property type="match status" value="1"/>
</dbReference>
<gene>
    <name evidence="4" type="ORF">OSB1V03_LOCUS1115</name>
</gene>
<evidence type="ECO:0000256" key="3">
    <source>
        <dbReference type="SAM" id="Coils"/>
    </source>
</evidence>
<sequence>MQTDIGSNFYVQTVITDPHKVFLMIGMGFYLELTLEEAILAIDKREALLNEELKQLSIQSSRIKANIKKRAKMSEPTATSAQPVADHHMRAEIERLNRELAQTSAEKIQSAQYGLVLLDEKEELQRRYDDLESSYETVRKDLEELREAFAKSQTNQKVSANTGVEREEKLLEESAHKEANFRSKASEETEWERRTLRVELKELKLRESRLLADNNELEEENISLQKQVSVLKSSQVDFETSKHEVRRLQEDMEALNAQLEEYEHLKRIAERQMEEALEALQSEREQKYRHFFLNLAAYLSLS</sequence>
<reference evidence="4" key="1">
    <citation type="submission" date="2020-11" db="EMBL/GenBank/DDBJ databases">
        <authorList>
            <person name="Tran Van P."/>
        </authorList>
    </citation>
    <scope>NUCLEOTIDE SEQUENCE</scope>
</reference>
<dbReference type="AlphaFoldDB" id="A0A7R9KD65"/>
<proteinExistence type="inferred from homology"/>
<comment type="similarity">
    <text evidence="1">Belongs to the BicD family.</text>
</comment>
<keyword evidence="2 3" id="KW-0175">Coiled coil</keyword>
<accession>A0A7R9KD65</accession>
<dbReference type="InterPro" id="IPR009053">
    <property type="entry name" value="Prefoldin"/>
</dbReference>
<dbReference type="GO" id="GO:0034452">
    <property type="term" value="F:dynactin binding"/>
    <property type="evidence" value="ECO:0007669"/>
    <property type="project" value="TreeGrafter"/>
</dbReference>
<protein>
    <submittedName>
        <fullName evidence="4">Uncharacterized protein</fullName>
    </submittedName>
</protein>
<dbReference type="InterPro" id="IPR004127">
    <property type="entry name" value="Prefoldin_subunit_alpha"/>
</dbReference>
<dbReference type="EMBL" id="OC854866">
    <property type="protein sequence ID" value="CAD7620634.1"/>
    <property type="molecule type" value="Genomic_DNA"/>
</dbReference>
<dbReference type="Pfam" id="PF09730">
    <property type="entry name" value="BicD"/>
    <property type="match status" value="1"/>
</dbReference>
<dbReference type="GO" id="GO:0005829">
    <property type="term" value="C:cytosol"/>
    <property type="evidence" value="ECO:0007669"/>
    <property type="project" value="TreeGrafter"/>
</dbReference>
<dbReference type="GO" id="GO:0072393">
    <property type="term" value="P:microtubule anchoring at microtubule organizing center"/>
    <property type="evidence" value="ECO:0007669"/>
    <property type="project" value="TreeGrafter"/>
</dbReference>
<dbReference type="OrthoDB" id="433124at2759"/>
<organism evidence="4">
    <name type="scientific">Medioppia subpectinata</name>
    <dbReference type="NCBI Taxonomy" id="1979941"/>
    <lineage>
        <taxon>Eukaryota</taxon>
        <taxon>Metazoa</taxon>
        <taxon>Ecdysozoa</taxon>
        <taxon>Arthropoda</taxon>
        <taxon>Chelicerata</taxon>
        <taxon>Arachnida</taxon>
        <taxon>Acari</taxon>
        <taxon>Acariformes</taxon>
        <taxon>Sarcoptiformes</taxon>
        <taxon>Oribatida</taxon>
        <taxon>Brachypylina</taxon>
        <taxon>Oppioidea</taxon>
        <taxon>Oppiidae</taxon>
        <taxon>Medioppia</taxon>
    </lineage>
</organism>
<feature type="coiled-coil region" evidence="3">
    <location>
        <begin position="186"/>
        <end position="290"/>
    </location>
</feature>
<feature type="coiled-coil region" evidence="3">
    <location>
        <begin position="86"/>
        <end position="155"/>
    </location>
</feature>
<dbReference type="GO" id="GO:0005794">
    <property type="term" value="C:Golgi apparatus"/>
    <property type="evidence" value="ECO:0007669"/>
    <property type="project" value="TreeGrafter"/>
</dbReference>
<name>A0A7R9KD65_9ACAR</name>
<dbReference type="GO" id="GO:0070840">
    <property type="term" value="F:dynein complex binding"/>
    <property type="evidence" value="ECO:0007669"/>
    <property type="project" value="InterPro"/>
</dbReference>
<dbReference type="GO" id="GO:0070507">
    <property type="term" value="P:regulation of microtubule cytoskeleton organization"/>
    <property type="evidence" value="ECO:0007669"/>
    <property type="project" value="TreeGrafter"/>
</dbReference>
<dbReference type="InterPro" id="IPR018477">
    <property type="entry name" value="BICD"/>
</dbReference>
<evidence type="ECO:0000256" key="1">
    <source>
        <dbReference type="ARBA" id="ARBA00010061"/>
    </source>
</evidence>
<evidence type="ECO:0000313" key="4">
    <source>
        <dbReference type="EMBL" id="CAD7620634.1"/>
    </source>
</evidence>
<dbReference type="GO" id="GO:0008093">
    <property type="term" value="F:cytoskeletal anchor activity"/>
    <property type="evidence" value="ECO:0007669"/>
    <property type="project" value="InterPro"/>
</dbReference>
<evidence type="ECO:0000256" key="2">
    <source>
        <dbReference type="ARBA" id="ARBA00023054"/>
    </source>
</evidence>
<dbReference type="EMBL" id="CAJPIZ010000291">
    <property type="protein sequence ID" value="CAG2101064.1"/>
    <property type="molecule type" value="Genomic_DNA"/>
</dbReference>
<dbReference type="Proteomes" id="UP000759131">
    <property type="component" value="Unassembled WGS sequence"/>
</dbReference>
<evidence type="ECO:0000313" key="5">
    <source>
        <dbReference type="Proteomes" id="UP000759131"/>
    </source>
</evidence>
<dbReference type="Gene3D" id="1.10.287.370">
    <property type="match status" value="1"/>
</dbReference>
<dbReference type="Pfam" id="PF02996">
    <property type="entry name" value="Prefoldin"/>
    <property type="match status" value="1"/>
</dbReference>
<dbReference type="SUPFAM" id="SSF46579">
    <property type="entry name" value="Prefoldin"/>
    <property type="match status" value="1"/>
</dbReference>